<dbReference type="STRING" id="211114.SAMN04489726_2554"/>
<dbReference type="Pfam" id="PF14559">
    <property type="entry name" value="TPR_19"/>
    <property type="match status" value="1"/>
</dbReference>
<evidence type="ECO:0000313" key="2">
    <source>
        <dbReference type="EMBL" id="SDM62196.1"/>
    </source>
</evidence>
<dbReference type="InterPro" id="IPR011990">
    <property type="entry name" value="TPR-like_helical_dom_sf"/>
</dbReference>
<keyword evidence="1" id="KW-0812">Transmembrane</keyword>
<dbReference type="SUPFAM" id="SSF48452">
    <property type="entry name" value="TPR-like"/>
    <property type="match status" value="1"/>
</dbReference>
<reference evidence="2 3" key="1">
    <citation type="submission" date="2016-10" db="EMBL/GenBank/DDBJ databases">
        <authorList>
            <person name="de Groot N.N."/>
        </authorList>
    </citation>
    <scope>NUCLEOTIDE SEQUENCE [LARGE SCALE GENOMIC DNA]</scope>
    <source>
        <strain evidence="2 3">DSM 44149</strain>
    </source>
</reference>
<protein>
    <submittedName>
        <fullName evidence="2">Tetratricopeptide repeat-containing protein</fullName>
    </submittedName>
</protein>
<keyword evidence="3" id="KW-1185">Reference proteome</keyword>
<keyword evidence="1" id="KW-1133">Transmembrane helix</keyword>
<keyword evidence="1" id="KW-0472">Membrane</keyword>
<evidence type="ECO:0000256" key="1">
    <source>
        <dbReference type="SAM" id="Phobius"/>
    </source>
</evidence>
<sequence length="350" mass="38647">MPKARLTFGARKDDPLADPRYEQAKALHRNGRPAEASALLTDLLAEHPGDVGARYALAVCQLDLGARAEARANLRQVIEDYPGHHAAEYLLARELQDEGDLVGAAAGYRRVLAVTEHPEAAARLHQCERTTGIPPVRRMIEHTHVADRGNPVGRVRTRARHLIPSVVRALAVLVLLYWLPALAGAVGGMIGRNVAVLEGRNLRTQQRFSEEYELIVRAFIAGTPLGVILGLLLVLAWIYLIVTLAAVPLQALLNGADLYEYGMDVHTGVLKRSTQFVWYYQITEPPTYLRTLSSYLTHTASLRISYNDTASTTAQLDLSGIDGPQQVHALRTYLQSRIPSERLPIRGPWT</sequence>
<proteinExistence type="predicted"/>
<gene>
    <name evidence="2" type="ORF">SAMN04489726_2554</name>
</gene>
<dbReference type="EMBL" id="LT629701">
    <property type="protein sequence ID" value="SDM62196.1"/>
    <property type="molecule type" value="Genomic_DNA"/>
</dbReference>
<accession>A0A1G9UQP2</accession>
<organism evidence="2 3">
    <name type="scientific">Allokutzneria albata</name>
    <name type="common">Kibdelosporangium albatum</name>
    <dbReference type="NCBI Taxonomy" id="211114"/>
    <lineage>
        <taxon>Bacteria</taxon>
        <taxon>Bacillati</taxon>
        <taxon>Actinomycetota</taxon>
        <taxon>Actinomycetes</taxon>
        <taxon>Pseudonocardiales</taxon>
        <taxon>Pseudonocardiaceae</taxon>
        <taxon>Allokutzneria</taxon>
    </lineage>
</organism>
<dbReference type="eggNOG" id="COG0457">
    <property type="taxonomic scope" value="Bacteria"/>
</dbReference>
<dbReference type="AlphaFoldDB" id="A0A1G9UQP2"/>
<dbReference type="Gene3D" id="1.25.40.10">
    <property type="entry name" value="Tetratricopeptide repeat domain"/>
    <property type="match status" value="1"/>
</dbReference>
<feature type="transmembrane region" description="Helical" evidence="1">
    <location>
        <begin position="166"/>
        <end position="194"/>
    </location>
</feature>
<evidence type="ECO:0000313" key="3">
    <source>
        <dbReference type="Proteomes" id="UP000183376"/>
    </source>
</evidence>
<feature type="transmembrane region" description="Helical" evidence="1">
    <location>
        <begin position="214"/>
        <end position="242"/>
    </location>
</feature>
<name>A0A1G9UQP2_ALLAB</name>
<dbReference type="Proteomes" id="UP000183376">
    <property type="component" value="Chromosome I"/>
</dbReference>